<sequence>MKKTGFFLSLLNRLNIHLGKQPSLLYLVPELITNYPQIR</sequence>
<organism evidence="1 2">
    <name type="scientific">Sphingobacterium detergens</name>
    <dbReference type="NCBI Taxonomy" id="1145106"/>
    <lineage>
        <taxon>Bacteria</taxon>
        <taxon>Pseudomonadati</taxon>
        <taxon>Bacteroidota</taxon>
        <taxon>Sphingobacteriia</taxon>
        <taxon>Sphingobacteriales</taxon>
        <taxon>Sphingobacteriaceae</taxon>
        <taxon>Sphingobacterium</taxon>
    </lineage>
</organism>
<reference evidence="1 2" key="1">
    <citation type="submission" date="2018-09" db="EMBL/GenBank/DDBJ databases">
        <title>Genomic Encyclopedia of Type Strains, Phase III (KMG-III): the genomes of soil and plant-associated and newly described type strains.</title>
        <authorList>
            <person name="Whitman W."/>
        </authorList>
    </citation>
    <scope>NUCLEOTIDE SEQUENCE [LARGE SCALE GENOMIC DNA]</scope>
    <source>
        <strain evidence="1 2">CECT 7938</strain>
    </source>
</reference>
<comment type="caution">
    <text evidence="1">The sequence shown here is derived from an EMBL/GenBank/DDBJ whole genome shotgun (WGS) entry which is preliminary data.</text>
</comment>
<keyword evidence="2" id="KW-1185">Reference proteome</keyword>
<dbReference type="AlphaFoldDB" id="A0A420BJU6"/>
<dbReference type="Proteomes" id="UP000286246">
    <property type="component" value="Unassembled WGS sequence"/>
</dbReference>
<accession>A0A420BJU6</accession>
<evidence type="ECO:0000313" key="1">
    <source>
        <dbReference type="EMBL" id="RKE56992.1"/>
    </source>
</evidence>
<dbReference type="EMBL" id="RAPY01000001">
    <property type="protein sequence ID" value="RKE56992.1"/>
    <property type="molecule type" value="Genomic_DNA"/>
</dbReference>
<protein>
    <submittedName>
        <fullName evidence="1">Uncharacterized protein</fullName>
    </submittedName>
</protein>
<gene>
    <name evidence="1" type="ORF">DFQ12_1866</name>
</gene>
<name>A0A420BJU6_SPHD1</name>
<proteinExistence type="predicted"/>
<evidence type="ECO:0000313" key="2">
    <source>
        <dbReference type="Proteomes" id="UP000286246"/>
    </source>
</evidence>